<reference evidence="2" key="1">
    <citation type="submission" date="2020-03" db="EMBL/GenBank/DDBJ databases">
        <title>Ferranicluibacter endophyticum gen. nov., sp. nov., a new genus isolated from Rubus ulmifolius Schott. stem.</title>
        <authorList>
            <person name="Roca-Couso R."/>
            <person name="Flores-Felix J.D."/>
            <person name="Igual J.M."/>
            <person name="Rivas R."/>
        </authorList>
    </citation>
    <scope>NUCLEOTIDE SEQUENCE</scope>
    <source>
        <strain evidence="2">CRRU44</strain>
    </source>
</reference>
<comment type="caution">
    <text evidence="2">The sequence shown here is derived from an EMBL/GenBank/DDBJ whole genome shotgun (WGS) entry which is preliminary data.</text>
</comment>
<accession>A0AA43ZH13</accession>
<proteinExistence type="predicted"/>
<feature type="transmembrane region" description="Helical" evidence="1">
    <location>
        <begin position="9"/>
        <end position="28"/>
    </location>
</feature>
<keyword evidence="1" id="KW-0812">Transmembrane</keyword>
<feature type="transmembrane region" description="Helical" evidence="1">
    <location>
        <begin position="34"/>
        <end position="50"/>
    </location>
</feature>
<dbReference type="EMBL" id="JAANCM010000010">
    <property type="protein sequence ID" value="NHT77728.1"/>
    <property type="molecule type" value="Genomic_DNA"/>
</dbReference>
<evidence type="ECO:0000256" key="1">
    <source>
        <dbReference type="SAM" id="Phobius"/>
    </source>
</evidence>
<keyword evidence="1" id="KW-1133">Transmembrane helix</keyword>
<feature type="transmembrane region" description="Helical" evidence="1">
    <location>
        <begin position="195"/>
        <end position="215"/>
    </location>
</feature>
<keyword evidence="1" id="KW-0472">Membrane</keyword>
<protein>
    <recommendedName>
        <fullName evidence="4">DUF4405 domain-containing protein</fullName>
    </recommendedName>
</protein>
<feature type="transmembrane region" description="Helical" evidence="1">
    <location>
        <begin position="71"/>
        <end position="91"/>
    </location>
</feature>
<name>A0AA43ZH13_9HYPH</name>
<dbReference type="RefSeq" id="WP_110808366.1">
    <property type="nucleotide sequence ID" value="NZ_JAANCM010000010.1"/>
</dbReference>
<organism evidence="2 3">
    <name type="scientific">Ferranicluibacter rubi</name>
    <dbReference type="NCBI Taxonomy" id="2715133"/>
    <lineage>
        <taxon>Bacteria</taxon>
        <taxon>Pseudomonadati</taxon>
        <taxon>Pseudomonadota</taxon>
        <taxon>Alphaproteobacteria</taxon>
        <taxon>Hyphomicrobiales</taxon>
        <taxon>Rhizobiaceae</taxon>
        <taxon>Ferranicluibacter</taxon>
    </lineage>
</organism>
<keyword evidence="3" id="KW-1185">Reference proteome</keyword>
<gene>
    <name evidence="2" type="ORF">G8E10_18650</name>
</gene>
<evidence type="ECO:0000313" key="3">
    <source>
        <dbReference type="Proteomes" id="UP001155840"/>
    </source>
</evidence>
<sequence length="232" mass="26052">MFRLWTRRILLPASMAALLMLSLAYWWLDNGPHELFGAAMFTLLAWHLTVNRRWFMRLGTGRYDLHRWAVTLVHAWLAILMTVLVCTSLLISRSLPGMPPLTDQVGIVELHWFSAYWVVLIVAVHAGSHWTRVMTTARTALGVSPSRIRTGMGRLAALLLLGFGAWSFAVLGVSTKLTLGYSIAFWDFTSSVTPFFAHWTAVMAGAAVLSHYAMVSIRAHRQTSRPATRDQI</sequence>
<dbReference type="AlphaFoldDB" id="A0AA43ZH13"/>
<dbReference type="Proteomes" id="UP001155840">
    <property type="component" value="Unassembled WGS sequence"/>
</dbReference>
<feature type="transmembrane region" description="Helical" evidence="1">
    <location>
        <begin position="111"/>
        <end position="131"/>
    </location>
</feature>
<evidence type="ECO:0008006" key="4">
    <source>
        <dbReference type="Google" id="ProtNLM"/>
    </source>
</evidence>
<feature type="transmembrane region" description="Helical" evidence="1">
    <location>
        <begin position="152"/>
        <end position="175"/>
    </location>
</feature>
<evidence type="ECO:0000313" key="2">
    <source>
        <dbReference type="EMBL" id="NHT77728.1"/>
    </source>
</evidence>